<gene>
    <name evidence="1" type="ORF">AQJ11_40120</name>
</gene>
<dbReference type="GO" id="GO:0005975">
    <property type="term" value="P:carbohydrate metabolic process"/>
    <property type="evidence" value="ECO:0007669"/>
    <property type="project" value="InterPro"/>
</dbReference>
<dbReference type="GO" id="GO:0030246">
    <property type="term" value="F:carbohydrate binding"/>
    <property type="evidence" value="ECO:0007669"/>
    <property type="project" value="InterPro"/>
</dbReference>
<dbReference type="Proteomes" id="UP000053398">
    <property type="component" value="Unassembled WGS sequence"/>
</dbReference>
<evidence type="ECO:0000313" key="2">
    <source>
        <dbReference type="Proteomes" id="UP000053398"/>
    </source>
</evidence>
<dbReference type="EMBL" id="LMWP01000057">
    <property type="protein sequence ID" value="KUN16305.1"/>
    <property type="molecule type" value="Genomic_DNA"/>
</dbReference>
<comment type="caution">
    <text evidence="1">The sequence shown here is derived from an EMBL/GenBank/DDBJ whole genome shotgun (WGS) entry which is preliminary data.</text>
</comment>
<dbReference type="RefSeq" id="WP_059266691.1">
    <property type="nucleotide sequence ID" value="NZ_KQ948374.1"/>
</dbReference>
<dbReference type="GO" id="GO:0003824">
    <property type="term" value="F:catalytic activity"/>
    <property type="evidence" value="ECO:0007669"/>
    <property type="project" value="InterPro"/>
</dbReference>
<dbReference type="InterPro" id="IPR014718">
    <property type="entry name" value="GH-type_carb-bd"/>
</dbReference>
<dbReference type="AlphaFoldDB" id="A0A101PRE2"/>
<dbReference type="SUPFAM" id="SSF74650">
    <property type="entry name" value="Galactose mutarotase-like"/>
    <property type="match status" value="1"/>
</dbReference>
<proteinExistence type="predicted"/>
<evidence type="ECO:0008006" key="3">
    <source>
        <dbReference type="Google" id="ProtNLM"/>
    </source>
</evidence>
<name>A0A101PRE2_STRCK</name>
<organism evidence="1 2">
    <name type="scientific">Streptomyces corchorusii</name>
    <name type="common">Streptomyces chibaensis</name>
    <dbReference type="NCBI Taxonomy" id="1903"/>
    <lineage>
        <taxon>Bacteria</taxon>
        <taxon>Bacillati</taxon>
        <taxon>Actinomycetota</taxon>
        <taxon>Actinomycetes</taxon>
        <taxon>Kitasatosporales</taxon>
        <taxon>Streptomycetaceae</taxon>
        <taxon>Streptomyces</taxon>
    </lineage>
</organism>
<accession>A0A101PRE2</accession>
<protein>
    <recommendedName>
        <fullName evidence="3">Aldose epimerase</fullName>
    </recommendedName>
</protein>
<keyword evidence="2" id="KW-1185">Reference proteome</keyword>
<dbReference type="Gene3D" id="2.70.98.10">
    <property type="match status" value="1"/>
</dbReference>
<sequence length="353" mass="37925">MQTASGPAAASVHPVTGGAWTLENDLVTALVNPARGGDVLSLVWKATGEDILWRNPRWEHRVPVHGESDAQDASYFDNYPGGIQELFPNAGPATTVHGAPLPFHGEAARRPWTAEVVRANGGARLRCTTRLARYPFRLTKTFALDGSVLRFHSVVENLSAQNLPAHWGLHPAFDTATVARAATLYGPFDGLVAHPERFGDRQWTPPGQTRKARSVAPGVGAVELAPGAGLTADLGYATVSRGWFGLRSRGCGLLATMTWPHSLFPELWVWQECHAPGSYPWWGTEHIVAVEPHTTSPFMPLAEETEHPGVLDIAGGSTLSAQFTLGVHPIADDEMPVAVDERGVPVLVAASKD</sequence>
<dbReference type="InterPro" id="IPR011013">
    <property type="entry name" value="Gal_mutarotase_sf_dom"/>
</dbReference>
<evidence type="ECO:0000313" key="1">
    <source>
        <dbReference type="EMBL" id="KUN16305.1"/>
    </source>
</evidence>
<reference evidence="1 2" key="1">
    <citation type="submission" date="2015-10" db="EMBL/GenBank/DDBJ databases">
        <title>Draft genome sequence of Streptomyces corchorusii DSM 40340, type strain for the species Streptomyces corchorusii.</title>
        <authorList>
            <person name="Ruckert C."/>
            <person name="Winkler A."/>
            <person name="Kalinowski J."/>
            <person name="Kampfer P."/>
            <person name="Glaeser S."/>
        </authorList>
    </citation>
    <scope>NUCLEOTIDE SEQUENCE [LARGE SCALE GENOMIC DNA]</scope>
    <source>
        <strain evidence="1 2">DSM 40340</strain>
    </source>
</reference>